<reference evidence="2 3" key="1">
    <citation type="submission" date="2019-10" db="EMBL/GenBank/DDBJ databases">
        <title>Assembly and Annotation for the nematode Trichostrongylus colubriformis.</title>
        <authorList>
            <person name="Martin J."/>
        </authorList>
    </citation>
    <scope>NUCLEOTIDE SEQUENCE [LARGE SCALE GENOMIC DNA]</scope>
    <source>
        <strain evidence="2">G859</strain>
        <tissue evidence="2">Whole worm</tissue>
    </source>
</reference>
<comment type="caution">
    <text evidence="2">The sequence shown here is derived from an EMBL/GenBank/DDBJ whole genome shotgun (WGS) entry which is preliminary data.</text>
</comment>
<feature type="non-terminal residue" evidence="2">
    <location>
        <position position="1"/>
    </location>
</feature>
<proteinExistence type="predicted"/>
<keyword evidence="3" id="KW-1185">Reference proteome</keyword>
<evidence type="ECO:0000256" key="1">
    <source>
        <dbReference type="SAM" id="Phobius"/>
    </source>
</evidence>
<feature type="transmembrane region" description="Helical" evidence="1">
    <location>
        <begin position="40"/>
        <end position="61"/>
    </location>
</feature>
<name>A0AAN8IIA7_TRICO</name>
<keyword evidence="1" id="KW-0472">Membrane</keyword>
<protein>
    <submittedName>
        <fullName evidence="2">Uncharacterized protein</fullName>
    </submittedName>
</protein>
<dbReference type="Proteomes" id="UP001331761">
    <property type="component" value="Unassembled WGS sequence"/>
</dbReference>
<accession>A0AAN8IIA7</accession>
<organism evidence="2 3">
    <name type="scientific">Trichostrongylus colubriformis</name>
    <name type="common">Black scour worm</name>
    <dbReference type="NCBI Taxonomy" id="6319"/>
    <lineage>
        <taxon>Eukaryota</taxon>
        <taxon>Metazoa</taxon>
        <taxon>Ecdysozoa</taxon>
        <taxon>Nematoda</taxon>
        <taxon>Chromadorea</taxon>
        <taxon>Rhabditida</taxon>
        <taxon>Rhabditina</taxon>
        <taxon>Rhabditomorpha</taxon>
        <taxon>Strongyloidea</taxon>
        <taxon>Trichostrongylidae</taxon>
        <taxon>Trichostrongylus</taxon>
    </lineage>
</organism>
<evidence type="ECO:0000313" key="2">
    <source>
        <dbReference type="EMBL" id="KAK5970397.1"/>
    </source>
</evidence>
<keyword evidence="1" id="KW-1133">Transmembrane helix</keyword>
<feature type="transmembrane region" description="Helical" evidence="1">
    <location>
        <begin position="73"/>
        <end position="97"/>
    </location>
</feature>
<keyword evidence="1" id="KW-0812">Transmembrane</keyword>
<dbReference type="AlphaFoldDB" id="A0AAN8IIA7"/>
<evidence type="ECO:0000313" key="3">
    <source>
        <dbReference type="Proteomes" id="UP001331761"/>
    </source>
</evidence>
<gene>
    <name evidence="2" type="ORF">GCK32_016300</name>
</gene>
<dbReference type="EMBL" id="WIXE01019045">
    <property type="protein sequence ID" value="KAK5970397.1"/>
    <property type="molecule type" value="Genomic_DNA"/>
</dbReference>
<sequence length="203" mass="23945">VLCMENAFAHRLDVTPYRSGFSLIWEALIEWMQAFNNFRVAFLVMLLHDTPITLLNFFFIASCRCAGPYVLPWSLLLSTLSSVVSLLWRITMLYFSYRRMICPLKPKPNVNVTRYPTPMEHLRWAIDYRNRVRLEEYDEFWPVRWARSRVYGKPENAIRSTLPGPDTSEEFYEQWKPPPLLTTLPVCGPVSHESDHLWLSENL</sequence>